<keyword evidence="1" id="KW-1133">Transmembrane helix</keyword>
<evidence type="ECO:0000313" key="2">
    <source>
        <dbReference type="EMBL" id="UOO92994.1"/>
    </source>
</evidence>
<organism evidence="2 3">
    <name type="scientific">Vitreoscilla stercoraria</name>
    <dbReference type="NCBI Taxonomy" id="61"/>
    <lineage>
        <taxon>Bacteria</taxon>
        <taxon>Pseudomonadati</taxon>
        <taxon>Pseudomonadota</taxon>
        <taxon>Betaproteobacteria</taxon>
        <taxon>Neisseriales</taxon>
        <taxon>Neisseriaceae</taxon>
        <taxon>Vitreoscilla</taxon>
    </lineage>
</organism>
<feature type="transmembrane region" description="Helical" evidence="1">
    <location>
        <begin position="65"/>
        <end position="84"/>
    </location>
</feature>
<sequence>MGVYIMWFLLCISGIGLCILTLITGNQRMPKVQGFCAFAGLVFFGATVSLSIYDIQTKPEFDTYFMGMQVFPLAMYAWMMYFAIKQLRTHQNKPD</sequence>
<reference evidence="2" key="1">
    <citation type="submission" date="2021-12" db="EMBL/GenBank/DDBJ databases">
        <authorList>
            <person name="Veyrier F.J."/>
        </authorList>
    </citation>
    <scope>NUCLEOTIDE SEQUENCE</scope>
    <source>
        <strain evidence="2">SAG 1488-6</strain>
    </source>
</reference>
<reference evidence="2" key="2">
    <citation type="journal article" date="2022" name="Res Sq">
        <title>Evolution of multicellular longitudinally dividing oral cavity symbionts (Neisseriaceae).</title>
        <authorList>
            <person name="Nyongesa S."/>
            <person name="Weber P."/>
            <person name="Bernet E."/>
            <person name="Pullido F."/>
            <person name="Nieckarz M."/>
            <person name="Delaby M."/>
            <person name="Nieves C."/>
            <person name="Viehboeck T."/>
            <person name="Krause N."/>
            <person name="Rivera-Millot A."/>
            <person name="Nakamura A."/>
            <person name="Vischer N."/>
            <person name="VanNieuwenhze M."/>
            <person name="Brun Y."/>
            <person name="Cava F."/>
            <person name="Bulgheresi S."/>
            <person name="Veyrier F."/>
        </authorList>
    </citation>
    <scope>NUCLEOTIDE SEQUENCE</scope>
    <source>
        <strain evidence="2">SAG 1488-6</strain>
    </source>
</reference>
<evidence type="ECO:0000313" key="3">
    <source>
        <dbReference type="Proteomes" id="UP000832034"/>
    </source>
</evidence>
<dbReference type="RefSeq" id="WP_019958089.1">
    <property type="nucleotide sequence ID" value="NZ_CP091512.1"/>
</dbReference>
<feature type="transmembrane region" description="Helical" evidence="1">
    <location>
        <begin position="35"/>
        <end position="53"/>
    </location>
</feature>
<name>A0ABY4EB56_VITST</name>
<dbReference type="EMBL" id="CP091512">
    <property type="protein sequence ID" value="UOO92994.1"/>
    <property type="molecule type" value="Genomic_DNA"/>
</dbReference>
<gene>
    <name evidence="2" type="ORF">LVJ81_02860</name>
</gene>
<dbReference type="Proteomes" id="UP000832034">
    <property type="component" value="Chromosome"/>
</dbReference>
<proteinExistence type="predicted"/>
<keyword evidence="3" id="KW-1185">Reference proteome</keyword>
<keyword evidence="1" id="KW-0472">Membrane</keyword>
<evidence type="ECO:0000256" key="1">
    <source>
        <dbReference type="SAM" id="Phobius"/>
    </source>
</evidence>
<accession>A0ABY4EB56</accession>
<keyword evidence="1" id="KW-0812">Transmembrane</keyword>
<feature type="transmembrane region" description="Helical" evidence="1">
    <location>
        <begin position="6"/>
        <end position="23"/>
    </location>
</feature>
<protein>
    <submittedName>
        <fullName evidence="2">Uncharacterized protein</fullName>
    </submittedName>
</protein>